<dbReference type="EMBL" id="VULO01000010">
    <property type="protein sequence ID" value="MSS84882.1"/>
    <property type="molecule type" value="Genomic_DNA"/>
</dbReference>
<name>A0A6N7W8X8_9ACTO</name>
<reference evidence="1 2" key="1">
    <citation type="submission" date="2019-08" db="EMBL/GenBank/DDBJ databases">
        <title>In-depth cultivation of the pig gut microbiome towards novel bacterial diversity and tailored functional studies.</title>
        <authorList>
            <person name="Wylensek D."/>
            <person name="Hitch T.C.A."/>
            <person name="Clavel T."/>
        </authorList>
    </citation>
    <scope>NUCLEOTIDE SEQUENCE [LARGE SCALE GENOMIC DNA]</scope>
    <source>
        <strain evidence="1 2">WB03_NA08</strain>
    </source>
</reference>
<dbReference type="AlphaFoldDB" id="A0A6N7W8X8"/>
<accession>A0A6N7W8X8</accession>
<gene>
    <name evidence="1" type="ORF">FYJ24_08915</name>
</gene>
<proteinExistence type="predicted"/>
<sequence>MAISKKTSSGLTALLLAAAMTGCSDMDSLEKQASLEDQAAVEHLERLTTFDLENGSVTLTPAGPGRAVVVGERDVLTTLDPRDCHLNGNPFEPSNTGLNTPGEGSTLFEFGSVEVTESNPVTVTCENMPSEIRVIFEERRS</sequence>
<dbReference type="Proteomes" id="UP000470875">
    <property type="component" value="Unassembled WGS sequence"/>
</dbReference>
<evidence type="ECO:0000313" key="1">
    <source>
        <dbReference type="EMBL" id="MSS84882.1"/>
    </source>
</evidence>
<evidence type="ECO:0000313" key="2">
    <source>
        <dbReference type="Proteomes" id="UP000470875"/>
    </source>
</evidence>
<keyword evidence="2" id="KW-1185">Reference proteome</keyword>
<organism evidence="1 2">
    <name type="scientific">Scrofimicrobium canadense</name>
    <dbReference type="NCBI Taxonomy" id="2652290"/>
    <lineage>
        <taxon>Bacteria</taxon>
        <taxon>Bacillati</taxon>
        <taxon>Actinomycetota</taxon>
        <taxon>Actinomycetes</taxon>
        <taxon>Actinomycetales</taxon>
        <taxon>Actinomycetaceae</taxon>
        <taxon>Scrofimicrobium</taxon>
    </lineage>
</organism>
<protein>
    <recommendedName>
        <fullName evidence="3">Lipoprotein</fullName>
    </recommendedName>
</protein>
<dbReference type="PROSITE" id="PS51257">
    <property type="entry name" value="PROKAR_LIPOPROTEIN"/>
    <property type="match status" value="1"/>
</dbReference>
<evidence type="ECO:0008006" key="3">
    <source>
        <dbReference type="Google" id="ProtNLM"/>
    </source>
</evidence>
<comment type="caution">
    <text evidence="1">The sequence shown here is derived from an EMBL/GenBank/DDBJ whole genome shotgun (WGS) entry which is preliminary data.</text>
</comment>